<gene>
    <name evidence="2" type="ORF">M0H32_01435</name>
</gene>
<dbReference type="EMBL" id="JALNMJ010000001">
    <property type="protein sequence ID" value="MCK7610808.1"/>
    <property type="molecule type" value="Genomic_DNA"/>
</dbReference>
<organism evidence="2 3">
    <name type="scientific">Roseibium sediminicola</name>
    <dbReference type="NCBI Taxonomy" id="2933272"/>
    <lineage>
        <taxon>Bacteria</taxon>
        <taxon>Pseudomonadati</taxon>
        <taxon>Pseudomonadota</taxon>
        <taxon>Alphaproteobacteria</taxon>
        <taxon>Hyphomicrobiales</taxon>
        <taxon>Stappiaceae</taxon>
        <taxon>Roseibium</taxon>
    </lineage>
</organism>
<feature type="compositionally biased region" description="Basic residues" evidence="1">
    <location>
        <begin position="106"/>
        <end position="119"/>
    </location>
</feature>
<dbReference type="Proteomes" id="UP001431221">
    <property type="component" value="Unassembled WGS sequence"/>
</dbReference>
<keyword evidence="3" id="KW-1185">Reference proteome</keyword>
<accession>A0ABT0GN20</accession>
<comment type="caution">
    <text evidence="2">The sequence shown here is derived from an EMBL/GenBank/DDBJ whole genome shotgun (WGS) entry which is preliminary data.</text>
</comment>
<feature type="region of interest" description="Disordered" evidence="1">
    <location>
        <begin position="66"/>
        <end position="119"/>
    </location>
</feature>
<evidence type="ECO:0000313" key="3">
    <source>
        <dbReference type="Proteomes" id="UP001431221"/>
    </source>
</evidence>
<dbReference type="RefSeq" id="WP_248149787.1">
    <property type="nucleotide sequence ID" value="NZ_JALNMJ010000001.1"/>
</dbReference>
<protein>
    <submittedName>
        <fullName evidence="2">Uncharacterized protein</fullName>
    </submittedName>
</protein>
<evidence type="ECO:0000313" key="2">
    <source>
        <dbReference type="EMBL" id="MCK7610808.1"/>
    </source>
</evidence>
<sequence length="119" mass="13879">MIGSKSRKQLKGGKTDKYYSKKYNYRSCQISVVRNFPLYHAINPNTHYSFLWREFHMYFLKKSETGPNPVSENRPDHLKPWRDRGVTRGRRLGNGRAFHLGDARPTKAKGQKIHARSSA</sequence>
<evidence type="ECO:0000256" key="1">
    <source>
        <dbReference type="SAM" id="MobiDB-lite"/>
    </source>
</evidence>
<name>A0ABT0GN20_9HYPH</name>
<reference evidence="2" key="1">
    <citation type="submission" date="2022-04" db="EMBL/GenBank/DDBJ databases">
        <title>Roseibium sp. CAU 1639 isolated from mud.</title>
        <authorList>
            <person name="Kim W."/>
        </authorList>
    </citation>
    <scope>NUCLEOTIDE SEQUENCE</scope>
    <source>
        <strain evidence="2">CAU 1639</strain>
    </source>
</reference>
<proteinExistence type="predicted"/>
<feature type="compositionally biased region" description="Basic and acidic residues" evidence="1">
    <location>
        <begin position="73"/>
        <end position="86"/>
    </location>
</feature>